<sequence length="74" mass="8016">MARALDAVTAALGVRKSTASFGPCGRYKHVVDFSRYFALIWLVWSVSAAISDSLYQDTAKSLVSPGSPPRRTNP</sequence>
<dbReference type="AlphaFoldDB" id="A0A4Y7T6F2"/>
<evidence type="ECO:0000313" key="1">
    <source>
        <dbReference type="EMBL" id="TEB29172.1"/>
    </source>
</evidence>
<proteinExistence type="predicted"/>
<protein>
    <submittedName>
        <fullName evidence="1">Uncharacterized protein</fullName>
    </submittedName>
</protein>
<name>A0A4Y7T6F2_COPMI</name>
<dbReference type="Proteomes" id="UP000298030">
    <property type="component" value="Unassembled WGS sequence"/>
</dbReference>
<gene>
    <name evidence="1" type="ORF">FA13DRAFT_1734830</name>
</gene>
<keyword evidence="2" id="KW-1185">Reference proteome</keyword>
<accession>A0A4Y7T6F2</accession>
<evidence type="ECO:0000313" key="2">
    <source>
        <dbReference type="Proteomes" id="UP000298030"/>
    </source>
</evidence>
<comment type="caution">
    <text evidence="1">The sequence shown here is derived from an EMBL/GenBank/DDBJ whole genome shotgun (WGS) entry which is preliminary data.</text>
</comment>
<reference evidence="1 2" key="1">
    <citation type="journal article" date="2019" name="Nat. Ecol. Evol.">
        <title>Megaphylogeny resolves global patterns of mushroom evolution.</title>
        <authorList>
            <person name="Varga T."/>
            <person name="Krizsan K."/>
            <person name="Foldi C."/>
            <person name="Dima B."/>
            <person name="Sanchez-Garcia M."/>
            <person name="Sanchez-Ramirez S."/>
            <person name="Szollosi G.J."/>
            <person name="Szarkandi J.G."/>
            <person name="Papp V."/>
            <person name="Albert L."/>
            <person name="Andreopoulos W."/>
            <person name="Angelini C."/>
            <person name="Antonin V."/>
            <person name="Barry K.W."/>
            <person name="Bougher N.L."/>
            <person name="Buchanan P."/>
            <person name="Buyck B."/>
            <person name="Bense V."/>
            <person name="Catcheside P."/>
            <person name="Chovatia M."/>
            <person name="Cooper J."/>
            <person name="Damon W."/>
            <person name="Desjardin D."/>
            <person name="Finy P."/>
            <person name="Geml J."/>
            <person name="Haridas S."/>
            <person name="Hughes K."/>
            <person name="Justo A."/>
            <person name="Karasinski D."/>
            <person name="Kautmanova I."/>
            <person name="Kiss B."/>
            <person name="Kocsube S."/>
            <person name="Kotiranta H."/>
            <person name="LaButti K.M."/>
            <person name="Lechner B.E."/>
            <person name="Liimatainen K."/>
            <person name="Lipzen A."/>
            <person name="Lukacs Z."/>
            <person name="Mihaltcheva S."/>
            <person name="Morgado L.N."/>
            <person name="Niskanen T."/>
            <person name="Noordeloos M.E."/>
            <person name="Ohm R.A."/>
            <person name="Ortiz-Santana B."/>
            <person name="Ovrebo C."/>
            <person name="Racz N."/>
            <person name="Riley R."/>
            <person name="Savchenko A."/>
            <person name="Shiryaev A."/>
            <person name="Soop K."/>
            <person name="Spirin V."/>
            <person name="Szebenyi C."/>
            <person name="Tomsovsky M."/>
            <person name="Tulloss R.E."/>
            <person name="Uehling J."/>
            <person name="Grigoriev I.V."/>
            <person name="Vagvolgyi C."/>
            <person name="Papp T."/>
            <person name="Martin F.M."/>
            <person name="Miettinen O."/>
            <person name="Hibbett D.S."/>
            <person name="Nagy L.G."/>
        </authorList>
    </citation>
    <scope>NUCLEOTIDE SEQUENCE [LARGE SCALE GENOMIC DNA]</scope>
    <source>
        <strain evidence="1 2">FP101781</strain>
    </source>
</reference>
<organism evidence="1 2">
    <name type="scientific">Coprinellus micaceus</name>
    <name type="common">Glistening ink-cap mushroom</name>
    <name type="synonym">Coprinus micaceus</name>
    <dbReference type="NCBI Taxonomy" id="71717"/>
    <lineage>
        <taxon>Eukaryota</taxon>
        <taxon>Fungi</taxon>
        <taxon>Dikarya</taxon>
        <taxon>Basidiomycota</taxon>
        <taxon>Agaricomycotina</taxon>
        <taxon>Agaricomycetes</taxon>
        <taxon>Agaricomycetidae</taxon>
        <taxon>Agaricales</taxon>
        <taxon>Agaricineae</taxon>
        <taxon>Psathyrellaceae</taxon>
        <taxon>Coprinellus</taxon>
    </lineage>
</organism>
<dbReference type="EMBL" id="QPFP01000028">
    <property type="protein sequence ID" value="TEB29172.1"/>
    <property type="molecule type" value="Genomic_DNA"/>
</dbReference>